<dbReference type="InterPro" id="IPR016024">
    <property type="entry name" value="ARM-type_fold"/>
</dbReference>
<protein>
    <recommendedName>
        <fullName evidence="2">Proteasome component Ecm29 N-terminal domain-containing protein</fullName>
    </recommendedName>
</protein>
<dbReference type="AlphaFoldDB" id="A0AAV8U1Q4"/>
<evidence type="ECO:0000313" key="4">
    <source>
        <dbReference type="Proteomes" id="UP001159364"/>
    </source>
</evidence>
<evidence type="ECO:0000256" key="1">
    <source>
        <dbReference type="ARBA" id="ARBA00022737"/>
    </source>
</evidence>
<dbReference type="GO" id="GO:0043248">
    <property type="term" value="P:proteasome assembly"/>
    <property type="evidence" value="ECO:0007669"/>
    <property type="project" value="InterPro"/>
</dbReference>
<evidence type="ECO:0000313" key="3">
    <source>
        <dbReference type="EMBL" id="KAJ8773217.1"/>
    </source>
</evidence>
<dbReference type="Pfam" id="PF13001">
    <property type="entry name" value="ECM29_N"/>
    <property type="match status" value="1"/>
</dbReference>
<sequence>MIRELIVICNLSISQVELLQIWRNRRPRRLTEELLDRMLTRLALCDDSNLQALLSKLLPLTISSLSSSSSTSVRNKVIEILGHVNKRVKYQPDIALPLLDLWDLYMKSNASSPLVKNFCIIYLEMAFERAQETEKKNLMPVLVANISKVPNQHQEIILRIAAKGIGEYYAKGLDEETAFKYQFVDNSKDRELFIEFCLHLVLYQPQSQGGECVPGLSILLRVIMLRESIHWQMMPF</sequence>
<dbReference type="SUPFAM" id="SSF48371">
    <property type="entry name" value="ARM repeat"/>
    <property type="match status" value="1"/>
</dbReference>
<gene>
    <name evidence="3" type="ORF">K2173_028394</name>
</gene>
<dbReference type="GO" id="GO:0060090">
    <property type="term" value="F:molecular adaptor activity"/>
    <property type="evidence" value="ECO:0007669"/>
    <property type="project" value="InterPro"/>
</dbReference>
<dbReference type="InterPro" id="IPR024372">
    <property type="entry name" value="Ecm29_N"/>
</dbReference>
<organism evidence="3 4">
    <name type="scientific">Erythroxylum novogranatense</name>
    <dbReference type="NCBI Taxonomy" id="1862640"/>
    <lineage>
        <taxon>Eukaryota</taxon>
        <taxon>Viridiplantae</taxon>
        <taxon>Streptophyta</taxon>
        <taxon>Embryophyta</taxon>
        <taxon>Tracheophyta</taxon>
        <taxon>Spermatophyta</taxon>
        <taxon>Magnoliopsida</taxon>
        <taxon>eudicotyledons</taxon>
        <taxon>Gunneridae</taxon>
        <taxon>Pentapetalae</taxon>
        <taxon>rosids</taxon>
        <taxon>fabids</taxon>
        <taxon>Malpighiales</taxon>
        <taxon>Erythroxylaceae</taxon>
        <taxon>Erythroxylum</taxon>
    </lineage>
</organism>
<reference evidence="3 4" key="1">
    <citation type="submission" date="2021-09" db="EMBL/GenBank/DDBJ databases">
        <title>Genomic insights and catalytic innovation underlie evolution of tropane alkaloids biosynthesis.</title>
        <authorList>
            <person name="Wang Y.-J."/>
            <person name="Tian T."/>
            <person name="Huang J.-P."/>
            <person name="Huang S.-X."/>
        </authorList>
    </citation>
    <scope>NUCLEOTIDE SEQUENCE [LARGE SCALE GENOMIC DNA]</scope>
    <source>
        <strain evidence="3">KIB-2018</strain>
        <tissue evidence="3">Leaf</tissue>
    </source>
</reference>
<name>A0AAV8U1Q4_9ROSI</name>
<dbReference type="GO" id="GO:0036503">
    <property type="term" value="P:ERAD pathway"/>
    <property type="evidence" value="ECO:0007669"/>
    <property type="project" value="TreeGrafter"/>
</dbReference>
<keyword evidence="4" id="KW-1185">Reference proteome</keyword>
<evidence type="ECO:0000259" key="2">
    <source>
        <dbReference type="Pfam" id="PF13001"/>
    </source>
</evidence>
<proteinExistence type="predicted"/>
<dbReference type="GO" id="GO:0005634">
    <property type="term" value="C:nucleus"/>
    <property type="evidence" value="ECO:0007669"/>
    <property type="project" value="TreeGrafter"/>
</dbReference>
<dbReference type="Proteomes" id="UP001159364">
    <property type="component" value="Linkage Group LG02"/>
</dbReference>
<comment type="caution">
    <text evidence="3">The sequence shown here is derived from an EMBL/GenBank/DDBJ whole genome shotgun (WGS) entry which is preliminary data.</text>
</comment>
<dbReference type="PANTHER" id="PTHR23346:SF19">
    <property type="entry name" value="PROTEASOME ADAPTER AND SCAFFOLD PROTEIN ECM29"/>
    <property type="match status" value="1"/>
</dbReference>
<dbReference type="GO" id="GO:0005737">
    <property type="term" value="C:cytoplasm"/>
    <property type="evidence" value="ECO:0007669"/>
    <property type="project" value="TreeGrafter"/>
</dbReference>
<dbReference type="PANTHER" id="PTHR23346">
    <property type="entry name" value="TRANSLATIONAL ACTIVATOR GCN1-RELATED"/>
    <property type="match status" value="1"/>
</dbReference>
<keyword evidence="1" id="KW-0677">Repeat</keyword>
<accession>A0AAV8U1Q4</accession>
<feature type="domain" description="Proteasome component Ecm29 N-terminal" evidence="2">
    <location>
        <begin position="35"/>
        <end position="218"/>
    </location>
</feature>
<dbReference type="EMBL" id="JAIWQS010000002">
    <property type="protein sequence ID" value="KAJ8773217.1"/>
    <property type="molecule type" value="Genomic_DNA"/>
</dbReference>